<dbReference type="GO" id="GO:0008233">
    <property type="term" value="F:peptidase activity"/>
    <property type="evidence" value="ECO:0007669"/>
    <property type="project" value="InterPro"/>
</dbReference>
<feature type="domain" description="AAA+ ATPase" evidence="9">
    <location>
        <begin position="49"/>
        <end position="352"/>
    </location>
</feature>
<evidence type="ECO:0000313" key="11">
    <source>
        <dbReference type="EMBL" id="AEM78824.1"/>
    </source>
</evidence>
<dbReference type="SMART" id="SM00382">
    <property type="entry name" value="AAA"/>
    <property type="match status" value="1"/>
</dbReference>
<dbReference type="InterPro" id="IPR050052">
    <property type="entry name" value="ATP-dep_Clp_protease_ClpX"/>
</dbReference>
<keyword evidence="4 8" id="KW-0547">Nucleotide-binding</keyword>
<dbReference type="SMART" id="SM01086">
    <property type="entry name" value="ClpB_D2-small"/>
    <property type="match status" value="1"/>
</dbReference>
<keyword evidence="5 8" id="KW-0067">ATP-binding</keyword>
<comment type="function">
    <text evidence="8">ATPase subunit of a proteasome-like degradation complex; this subunit has chaperone activity. The binding of ATP and its subsequent hydrolysis by HslU are essential for unfolding of protein substrates subsequently hydrolyzed by HslV. HslU recognizes the N-terminal part of its protein substrates and unfolds these before they are guided to HslV for hydrolysis.</text>
</comment>
<gene>
    <name evidence="8" type="primary">hslU</name>
    <name evidence="11" type="ORF">Thewi_1402</name>
</gene>
<evidence type="ECO:0000256" key="1">
    <source>
        <dbReference type="ARBA" id="ARBA00004496"/>
    </source>
</evidence>
<dbReference type="NCBIfam" id="TIGR00390">
    <property type="entry name" value="hslU"/>
    <property type="match status" value="1"/>
</dbReference>
<dbReference type="FunFam" id="3.40.50.300:FF:000220">
    <property type="entry name" value="ATP-dependent protease ATPase subunit HslU"/>
    <property type="match status" value="1"/>
</dbReference>
<evidence type="ECO:0000256" key="2">
    <source>
        <dbReference type="ARBA" id="ARBA00009771"/>
    </source>
</evidence>
<feature type="binding site" evidence="8">
    <location>
        <position position="409"/>
    </location>
    <ligand>
        <name>ATP</name>
        <dbReference type="ChEBI" id="CHEBI:30616"/>
    </ligand>
</feature>
<protein>
    <recommendedName>
        <fullName evidence="8">ATP-dependent protease ATPase subunit HslU</fullName>
    </recommendedName>
    <alternativeName>
        <fullName evidence="8">Unfoldase HslU</fullName>
    </alternativeName>
</protein>
<dbReference type="Gene3D" id="3.40.50.300">
    <property type="entry name" value="P-loop containing nucleotide triphosphate hydrolases"/>
    <property type="match status" value="2"/>
</dbReference>
<evidence type="ECO:0000259" key="10">
    <source>
        <dbReference type="SMART" id="SM01086"/>
    </source>
</evidence>
<dbReference type="Pfam" id="PF07724">
    <property type="entry name" value="AAA_2"/>
    <property type="match status" value="1"/>
</dbReference>
<dbReference type="InterPro" id="IPR019489">
    <property type="entry name" value="Clp_ATPase_C"/>
</dbReference>
<evidence type="ECO:0000313" key="12">
    <source>
        <dbReference type="Proteomes" id="UP000008276"/>
    </source>
</evidence>
<dbReference type="Gene3D" id="1.10.8.10">
    <property type="entry name" value="DNA helicase RuvA subunit, C-terminal domain"/>
    <property type="match status" value="1"/>
</dbReference>
<accession>G2MXF4</accession>
<feature type="binding site" evidence="8">
    <location>
        <position position="337"/>
    </location>
    <ligand>
        <name>ATP</name>
        <dbReference type="ChEBI" id="CHEBI:30616"/>
    </ligand>
</feature>
<comment type="similarity">
    <text evidence="2 8">Belongs to the ClpX chaperone family. HslU subfamily.</text>
</comment>
<keyword evidence="12" id="KW-1185">Reference proteome</keyword>
<dbReference type="HAMAP" id="MF_00249">
    <property type="entry name" value="HslU"/>
    <property type="match status" value="1"/>
</dbReference>
<proteinExistence type="inferred from homology"/>
<comment type="subcellular location">
    <subcellularLocation>
        <location evidence="1 8">Cytoplasm</location>
    </subcellularLocation>
</comment>
<dbReference type="PANTHER" id="PTHR48102:SF3">
    <property type="entry name" value="ATP-DEPENDENT PROTEASE ATPASE SUBUNIT HSLU"/>
    <property type="match status" value="1"/>
</dbReference>
<dbReference type="STRING" id="697303.Thewi_1402"/>
<dbReference type="InterPro" id="IPR004491">
    <property type="entry name" value="HslU"/>
</dbReference>
<feature type="binding site" evidence="8">
    <location>
        <position position="18"/>
    </location>
    <ligand>
        <name>ATP</name>
        <dbReference type="ChEBI" id="CHEBI:30616"/>
    </ligand>
</feature>
<dbReference type="Pfam" id="PF10431">
    <property type="entry name" value="ClpB_D2-small"/>
    <property type="match status" value="1"/>
</dbReference>
<evidence type="ECO:0000259" key="9">
    <source>
        <dbReference type="SMART" id="SM00382"/>
    </source>
</evidence>
<evidence type="ECO:0000256" key="6">
    <source>
        <dbReference type="ARBA" id="ARBA00023186"/>
    </source>
</evidence>
<dbReference type="Proteomes" id="UP000008276">
    <property type="component" value="Chromosome"/>
</dbReference>
<dbReference type="Pfam" id="PF00004">
    <property type="entry name" value="AAA"/>
    <property type="match status" value="1"/>
</dbReference>
<dbReference type="GO" id="GO:0036402">
    <property type="term" value="F:proteasome-activating activity"/>
    <property type="evidence" value="ECO:0007669"/>
    <property type="project" value="UniProtKB-UniRule"/>
</dbReference>
<evidence type="ECO:0000256" key="4">
    <source>
        <dbReference type="ARBA" id="ARBA00022741"/>
    </source>
</evidence>
<keyword evidence="6 8" id="KW-0143">Chaperone</keyword>
<comment type="subunit">
    <text evidence="8">A double ring-shaped homohexamer of HslV is capped on each side by a ring-shaped HslU homohexamer. The assembly of the HslU/HslV complex is dependent on binding of ATP.</text>
</comment>
<feature type="binding site" evidence="8">
    <location>
        <begin position="60"/>
        <end position="65"/>
    </location>
    <ligand>
        <name>ATP</name>
        <dbReference type="ChEBI" id="CHEBI:30616"/>
    </ligand>
</feature>
<evidence type="ECO:0000256" key="5">
    <source>
        <dbReference type="ARBA" id="ARBA00022840"/>
    </source>
</evidence>
<dbReference type="SUPFAM" id="SSF52540">
    <property type="entry name" value="P-loop containing nucleoside triphosphate hydrolases"/>
    <property type="match status" value="1"/>
</dbReference>
<feature type="binding site" evidence="8">
    <location>
        <position position="272"/>
    </location>
    <ligand>
        <name>ATP</name>
        <dbReference type="ChEBI" id="CHEBI:30616"/>
    </ligand>
</feature>
<evidence type="ECO:0000256" key="8">
    <source>
        <dbReference type="HAMAP-Rule" id="MF_00249"/>
    </source>
</evidence>
<reference evidence="11 12" key="1">
    <citation type="submission" date="2011-08" db="EMBL/GenBank/DDBJ databases">
        <title>Complete sequence of Thermoanaerobacter wiegelii Rt8.B1.</title>
        <authorList>
            <consortium name="US DOE Joint Genome Institute"/>
            <person name="Lucas S."/>
            <person name="Han J."/>
            <person name="Lapidus A."/>
            <person name="Cheng J.-F."/>
            <person name="Goodwin L."/>
            <person name="Pitluck S."/>
            <person name="Peters L."/>
            <person name="Mikhailova N."/>
            <person name="Zeytun A."/>
            <person name="Daligault H."/>
            <person name="Detter J.C."/>
            <person name="Han C."/>
            <person name="Tapia R."/>
            <person name="Land M."/>
            <person name="Hauser L."/>
            <person name="Kyrpides N."/>
            <person name="Ivanova N."/>
            <person name="Pagani I."/>
            <person name="Hemme C."/>
            <person name="Woyke T."/>
        </authorList>
    </citation>
    <scope>NUCLEOTIDE SEQUENCE [LARGE SCALE GENOMIC DNA]</scope>
    <source>
        <strain evidence="11 12">Rt8.B1</strain>
    </source>
</reference>
<organism evidence="11 12">
    <name type="scientific">Thermoanaerobacter wiegelii Rt8.B1</name>
    <dbReference type="NCBI Taxonomy" id="697303"/>
    <lineage>
        <taxon>Bacteria</taxon>
        <taxon>Bacillati</taxon>
        <taxon>Bacillota</taxon>
        <taxon>Clostridia</taxon>
        <taxon>Thermoanaerobacterales</taxon>
        <taxon>Thermoanaerobacteraceae</taxon>
        <taxon>Thermoanaerobacter</taxon>
    </lineage>
</organism>
<dbReference type="InterPro" id="IPR003959">
    <property type="entry name" value="ATPase_AAA_core"/>
</dbReference>
<dbReference type="CDD" id="cd19498">
    <property type="entry name" value="RecA-like_HslU"/>
    <property type="match status" value="1"/>
</dbReference>
<dbReference type="AlphaFoldDB" id="G2MXF4"/>
<keyword evidence="3 8" id="KW-0963">Cytoplasm</keyword>
<dbReference type="KEGG" id="twi:Thewi_1402"/>
<evidence type="ECO:0000256" key="3">
    <source>
        <dbReference type="ARBA" id="ARBA00022490"/>
    </source>
</evidence>
<dbReference type="eggNOG" id="COG1220">
    <property type="taxonomic scope" value="Bacteria"/>
</dbReference>
<dbReference type="NCBIfam" id="NF003544">
    <property type="entry name" value="PRK05201.1"/>
    <property type="match status" value="1"/>
</dbReference>
<dbReference type="GO" id="GO:0009376">
    <property type="term" value="C:HslUV protease complex"/>
    <property type="evidence" value="ECO:0007669"/>
    <property type="project" value="UniProtKB-UniRule"/>
</dbReference>
<dbReference type="Gene3D" id="1.10.8.60">
    <property type="match status" value="1"/>
</dbReference>
<dbReference type="GO" id="GO:0043335">
    <property type="term" value="P:protein unfolding"/>
    <property type="evidence" value="ECO:0007669"/>
    <property type="project" value="UniProtKB-UniRule"/>
</dbReference>
<feature type="domain" description="Clp ATPase C-terminal" evidence="10">
    <location>
        <begin position="351"/>
        <end position="445"/>
    </location>
</feature>
<evidence type="ECO:0000256" key="7">
    <source>
        <dbReference type="ARBA" id="ARBA00065893"/>
    </source>
</evidence>
<dbReference type="GO" id="GO:0005524">
    <property type="term" value="F:ATP binding"/>
    <property type="evidence" value="ECO:0007669"/>
    <property type="project" value="UniProtKB-UniRule"/>
</dbReference>
<dbReference type="InterPro" id="IPR027417">
    <property type="entry name" value="P-loop_NTPase"/>
</dbReference>
<comment type="subunit">
    <text evidence="7">A double ring-shaped homohexamer of ClpQ is capped on each side by a ring-shaped ClpY homohexamer. The assembly of the ClpQ/ClpY complex is dependent on binding of ATP.</text>
</comment>
<sequence length="459" mass="52536">MKNYTPKEIVEELDKYIVGQKEAKKSVAVALRNRYRRNLLPDDFKEEVTPKNIIMVGPTGVGKTEIARRIAKLVEAPFVKVEATKFTEVGYVGRDVDSMVRDLVEAAVRMVKEEKLKKVTEKAKKIAEDRLIDYIIGKRKKQTKNPFEVLFNYPSAEKSEETEEESMQYKREEIRQKLRNGELDNYVVEIEVTDTSTPMLEMYTNLGSEEMNINLQDIFADILPKKKKIKKVPVYEAKRILESEEAQNLIDMDEVIEEAIKRAENDGIIFIDEIDKIASSGYTAGPDVSREGVQRDILPIIEGCTVMTKYGPVKTDHILFIAAGAFNVAKVSDLIPELQGRFPVRVNLKPLTKEDFIRILKEPKNALAKQYQELLRTEGIEVKYTDEAIEAIAEVAYLINQQSEDIGARRLHTVMEKLFEELSFNAPELGGQQIVITEEYVKEQLKDSLNKYEVSKYIL</sequence>
<dbReference type="FunFam" id="3.40.50.300:FF:000213">
    <property type="entry name" value="ATP-dependent protease ATPase subunit HslU"/>
    <property type="match status" value="1"/>
</dbReference>
<dbReference type="EMBL" id="CP002991">
    <property type="protein sequence ID" value="AEM78824.1"/>
    <property type="molecule type" value="Genomic_DNA"/>
</dbReference>
<dbReference type="PANTHER" id="PTHR48102">
    <property type="entry name" value="ATP-DEPENDENT CLP PROTEASE ATP-BINDING SUBUNIT CLPX-LIKE, MITOCHONDRIAL-RELATED"/>
    <property type="match status" value="1"/>
</dbReference>
<dbReference type="HOGENOM" id="CLU_078673_0_0_9"/>
<dbReference type="GO" id="GO:0016887">
    <property type="term" value="F:ATP hydrolysis activity"/>
    <property type="evidence" value="ECO:0007669"/>
    <property type="project" value="InterPro"/>
</dbReference>
<dbReference type="InterPro" id="IPR003593">
    <property type="entry name" value="AAA+_ATPase"/>
</dbReference>
<name>G2MXF4_9THEO</name>